<keyword evidence="2" id="KW-1185">Reference proteome</keyword>
<protein>
    <submittedName>
        <fullName evidence="1">Uncharacterized protein</fullName>
    </submittedName>
</protein>
<dbReference type="Proteomes" id="UP001497516">
    <property type="component" value="Chromosome 3"/>
</dbReference>
<sequence>MCGTIVLLLPSKTVYHGFAASVNANATFNSQNACPVAPAAGVTTAATANPTPTPSVVVVSGNQLARVAAAMVVA</sequence>
<accession>A0AAV2DSA0</accession>
<dbReference type="AlphaFoldDB" id="A0AAV2DSA0"/>
<organism evidence="1 2">
    <name type="scientific">Linum trigynum</name>
    <dbReference type="NCBI Taxonomy" id="586398"/>
    <lineage>
        <taxon>Eukaryota</taxon>
        <taxon>Viridiplantae</taxon>
        <taxon>Streptophyta</taxon>
        <taxon>Embryophyta</taxon>
        <taxon>Tracheophyta</taxon>
        <taxon>Spermatophyta</taxon>
        <taxon>Magnoliopsida</taxon>
        <taxon>eudicotyledons</taxon>
        <taxon>Gunneridae</taxon>
        <taxon>Pentapetalae</taxon>
        <taxon>rosids</taxon>
        <taxon>fabids</taxon>
        <taxon>Malpighiales</taxon>
        <taxon>Linaceae</taxon>
        <taxon>Linum</taxon>
    </lineage>
</organism>
<proteinExistence type="predicted"/>
<name>A0AAV2DSA0_9ROSI</name>
<reference evidence="1 2" key="1">
    <citation type="submission" date="2024-04" db="EMBL/GenBank/DDBJ databases">
        <authorList>
            <person name="Fracassetti M."/>
        </authorList>
    </citation>
    <scope>NUCLEOTIDE SEQUENCE [LARGE SCALE GENOMIC DNA]</scope>
</reference>
<dbReference type="EMBL" id="OZ034816">
    <property type="protein sequence ID" value="CAL1376398.1"/>
    <property type="molecule type" value="Genomic_DNA"/>
</dbReference>
<gene>
    <name evidence="1" type="ORF">LTRI10_LOCUS18130</name>
</gene>
<evidence type="ECO:0000313" key="1">
    <source>
        <dbReference type="EMBL" id="CAL1376398.1"/>
    </source>
</evidence>
<evidence type="ECO:0000313" key="2">
    <source>
        <dbReference type="Proteomes" id="UP001497516"/>
    </source>
</evidence>